<organism evidence="7 8">
    <name type="scientific">Fusarium redolens</name>
    <dbReference type="NCBI Taxonomy" id="48865"/>
    <lineage>
        <taxon>Eukaryota</taxon>
        <taxon>Fungi</taxon>
        <taxon>Dikarya</taxon>
        <taxon>Ascomycota</taxon>
        <taxon>Pezizomycotina</taxon>
        <taxon>Sordariomycetes</taxon>
        <taxon>Hypocreomycetidae</taxon>
        <taxon>Hypocreales</taxon>
        <taxon>Nectriaceae</taxon>
        <taxon>Fusarium</taxon>
        <taxon>Fusarium redolens species complex</taxon>
    </lineage>
</organism>
<protein>
    <submittedName>
        <fullName evidence="7">Cytochrome P450</fullName>
    </submittedName>
</protein>
<comment type="caution">
    <text evidence="7">The sequence shown here is derived from an EMBL/GenBank/DDBJ whole genome shotgun (WGS) entry which is preliminary data.</text>
</comment>
<feature type="binding site" description="axial binding residue" evidence="6">
    <location>
        <position position="413"/>
    </location>
    <ligand>
        <name>heme</name>
        <dbReference type="ChEBI" id="CHEBI:30413"/>
    </ligand>
    <ligandPart>
        <name>Fe</name>
        <dbReference type="ChEBI" id="CHEBI:18248"/>
    </ligandPart>
</feature>
<sequence length="467" mass="53048">VFYIVLHAIYNIRFHPLHKYPGPWWLAASRIPYTVSILRGTVVQETQALHQKYGHVVRINPDTLSFTSSRAWTAGVISNTHIPKDPKYYTKTQRVAFLTFLGNVQAIFGKGSDRRFLKNRLKSSHQEDHLQRYTALFIYGLQQSQSQSETGKVDLGCWINFLTADIVGEVILGDSFGCLERGQSHPWLAAIPWVVRIFNSVGELSLYPGVLRVIDTGKLRKTSMTVTAISKRIEKLPHGFEFISRGTEATGQERVSPTEREVMVMALIIAGSETRNCHLAHRFSLSAFKEPHNTSKAHFNATHTVPQQFRNDTTCPSRAGVPQAVLKEILRLYPPAPGNLFRRTEKEGHVVMGEIIPPDTCLTMHLWAAHRFSLNFHAPDDMAPERWFKTRPAEFEGDDRATMKPFSMGPQNCPGGDFAWAEIRLVLAHMLWHFDFDLASESGGWMSWQKVFVFWEKPPLKVRITPA</sequence>
<dbReference type="Gene3D" id="1.10.630.10">
    <property type="entry name" value="Cytochrome P450"/>
    <property type="match status" value="1"/>
</dbReference>
<evidence type="ECO:0000256" key="3">
    <source>
        <dbReference type="ARBA" id="ARBA00022617"/>
    </source>
</evidence>
<dbReference type="GO" id="GO:0020037">
    <property type="term" value="F:heme binding"/>
    <property type="evidence" value="ECO:0007669"/>
    <property type="project" value="InterPro"/>
</dbReference>
<keyword evidence="4 6" id="KW-0479">Metal-binding</keyword>
<keyword evidence="5 6" id="KW-0408">Iron</keyword>
<comment type="cofactor">
    <cofactor evidence="1 6">
        <name>heme</name>
        <dbReference type="ChEBI" id="CHEBI:30413"/>
    </cofactor>
</comment>
<comment type="similarity">
    <text evidence="2">Belongs to the cytochrome P450 family.</text>
</comment>
<dbReference type="GO" id="GO:0005506">
    <property type="term" value="F:iron ion binding"/>
    <property type="evidence" value="ECO:0007669"/>
    <property type="project" value="InterPro"/>
</dbReference>
<evidence type="ECO:0000313" key="8">
    <source>
        <dbReference type="Proteomes" id="UP000720189"/>
    </source>
</evidence>
<evidence type="ECO:0000313" key="7">
    <source>
        <dbReference type="EMBL" id="KAH7205791.1"/>
    </source>
</evidence>
<dbReference type="AlphaFoldDB" id="A0A9P9JSX2"/>
<dbReference type="InterPro" id="IPR002401">
    <property type="entry name" value="Cyt_P450_E_grp-I"/>
</dbReference>
<dbReference type="PANTHER" id="PTHR24305:SF210">
    <property type="entry name" value="CYTOCHROME P450 MONOOXYGENASE ASQL-RELATED"/>
    <property type="match status" value="1"/>
</dbReference>
<accession>A0A9P9JSX2</accession>
<dbReference type="OrthoDB" id="1470350at2759"/>
<gene>
    <name evidence="7" type="ORF">BKA55DRAFT_720800</name>
</gene>
<keyword evidence="3 6" id="KW-0349">Heme</keyword>
<dbReference type="PANTHER" id="PTHR24305">
    <property type="entry name" value="CYTOCHROME P450"/>
    <property type="match status" value="1"/>
</dbReference>
<evidence type="ECO:0000256" key="1">
    <source>
        <dbReference type="ARBA" id="ARBA00001971"/>
    </source>
</evidence>
<dbReference type="InterPro" id="IPR050121">
    <property type="entry name" value="Cytochrome_P450_monoxygenase"/>
</dbReference>
<dbReference type="GO" id="GO:0016705">
    <property type="term" value="F:oxidoreductase activity, acting on paired donors, with incorporation or reduction of molecular oxygen"/>
    <property type="evidence" value="ECO:0007669"/>
    <property type="project" value="InterPro"/>
</dbReference>
<proteinExistence type="inferred from homology"/>
<evidence type="ECO:0000256" key="5">
    <source>
        <dbReference type="ARBA" id="ARBA00023004"/>
    </source>
</evidence>
<reference evidence="7" key="1">
    <citation type="journal article" date="2021" name="Nat. Commun.">
        <title>Genetic determinants of endophytism in the Arabidopsis root mycobiome.</title>
        <authorList>
            <person name="Mesny F."/>
            <person name="Miyauchi S."/>
            <person name="Thiergart T."/>
            <person name="Pickel B."/>
            <person name="Atanasova L."/>
            <person name="Karlsson M."/>
            <person name="Huettel B."/>
            <person name="Barry K.W."/>
            <person name="Haridas S."/>
            <person name="Chen C."/>
            <person name="Bauer D."/>
            <person name="Andreopoulos W."/>
            <person name="Pangilinan J."/>
            <person name="LaButti K."/>
            <person name="Riley R."/>
            <person name="Lipzen A."/>
            <person name="Clum A."/>
            <person name="Drula E."/>
            <person name="Henrissat B."/>
            <person name="Kohler A."/>
            <person name="Grigoriev I.V."/>
            <person name="Martin F.M."/>
            <person name="Hacquard S."/>
        </authorList>
    </citation>
    <scope>NUCLEOTIDE SEQUENCE</scope>
    <source>
        <strain evidence="7">MPI-CAGE-AT-0023</strain>
    </source>
</reference>
<name>A0A9P9JSX2_FUSRE</name>
<evidence type="ECO:0000256" key="6">
    <source>
        <dbReference type="PIRSR" id="PIRSR602401-1"/>
    </source>
</evidence>
<dbReference type="SUPFAM" id="SSF48264">
    <property type="entry name" value="Cytochrome P450"/>
    <property type="match status" value="1"/>
</dbReference>
<dbReference type="Pfam" id="PF00067">
    <property type="entry name" value="p450"/>
    <property type="match status" value="1"/>
</dbReference>
<dbReference type="EMBL" id="JAGMUX010000036">
    <property type="protein sequence ID" value="KAH7205791.1"/>
    <property type="molecule type" value="Genomic_DNA"/>
</dbReference>
<dbReference type="InterPro" id="IPR001128">
    <property type="entry name" value="Cyt_P450"/>
</dbReference>
<dbReference type="PRINTS" id="PR00463">
    <property type="entry name" value="EP450I"/>
</dbReference>
<feature type="non-terminal residue" evidence="7">
    <location>
        <position position="467"/>
    </location>
</feature>
<dbReference type="RefSeq" id="XP_046041098.1">
    <property type="nucleotide sequence ID" value="XM_046201005.1"/>
</dbReference>
<feature type="non-terminal residue" evidence="7">
    <location>
        <position position="1"/>
    </location>
</feature>
<keyword evidence="8" id="KW-1185">Reference proteome</keyword>
<dbReference type="GO" id="GO:0004497">
    <property type="term" value="F:monooxygenase activity"/>
    <property type="evidence" value="ECO:0007669"/>
    <property type="project" value="InterPro"/>
</dbReference>
<dbReference type="Proteomes" id="UP000720189">
    <property type="component" value="Unassembled WGS sequence"/>
</dbReference>
<evidence type="ECO:0000256" key="4">
    <source>
        <dbReference type="ARBA" id="ARBA00022723"/>
    </source>
</evidence>
<dbReference type="InterPro" id="IPR036396">
    <property type="entry name" value="Cyt_P450_sf"/>
</dbReference>
<evidence type="ECO:0000256" key="2">
    <source>
        <dbReference type="ARBA" id="ARBA00010617"/>
    </source>
</evidence>
<dbReference type="GeneID" id="70230959"/>